<dbReference type="SFLD" id="SFLDS00003">
    <property type="entry name" value="Haloacid_Dehalogenase"/>
    <property type="match status" value="1"/>
</dbReference>
<accession>A0ABD5SNC6</accession>
<dbReference type="Pfam" id="PF00702">
    <property type="entry name" value="Hydrolase"/>
    <property type="match status" value="1"/>
</dbReference>
<dbReference type="NCBIfam" id="TIGR01509">
    <property type="entry name" value="HAD-SF-IA-v3"/>
    <property type="match status" value="1"/>
</dbReference>
<evidence type="ECO:0000313" key="4">
    <source>
        <dbReference type="EMBL" id="MFC6766462.1"/>
    </source>
</evidence>
<evidence type="ECO:0000256" key="2">
    <source>
        <dbReference type="ARBA" id="ARBA00022801"/>
    </source>
</evidence>
<organism evidence="4 5">
    <name type="scientific">Natrinema soli</name>
    <dbReference type="NCBI Taxonomy" id="1930624"/>
    <lineage>
        <taxon>Archaea</taxon>
        <taxon>Methanobacteriati</taxon>
        <taxon>Methanobacteriota</taxon>
        <taxon>Stenosarchaea group</taxon>
        <taxon>Halobacteria</taxon>
        <taxon>Halobacteriales</taxon>
        <taxon>Natrialbaceae</taxon>
        <taxon>Natrinema</taxon>
    </lineage>
</organism>
<proteinExistence type="inferred from homology"/>
<dbReference type="Gene3D" id="1.10.150.240">
    <property type="entry name" value="Putative phosphatase, domain 2"/>
    <property type="match status" value="1"/>
</dbReference>
<comment type="similarity">
    <text evidence="1">Belongs to the HAD-like hydrolase superfamily.</text>
</comment>
<keyword evidence="5" id="KW-1185">Reference proteome</keyword>
<dbReference type="SUPFAM" id="SSF56784">
    <property type="entry name" value="HAD-like"/>
    <property type="match status" value="1"/>
</dbReference>
<dbReference type="InterPro" id="IPR051540">
    <property type="entry name" value="S-2-haloacid_dehalogenase"/>
</dbReference>
<dbReference type="RefSeq" id="WP_273739424.1">
    <property type="nucleotide sequence ID" value="NZ_JAQIVI010000253.1"/>
</dbReference>
<dbReference type="SFLD" id="SFLDG01129">
    <property type="entry name" value="C1.5:_HAD__Beta-PGM__Phosphata"/>
    <property type="match status" value="1"/>
</dbReference>
<feature type="region of interest" description="Disordered" evidence="3">
    <location>
        <begin position="239"/>
        <end position="260"/>
    </location>
</feature>
<dbReference type="EC" id="3.1.3.-" evidence="4"/>
<dbReference type="PANTHER" id="PTHR43316">
    <property type="entry name" value="HYDROLASE, HALOACID DELAHOGENASE-RELATED"/>
    <property type="match status" value="1"/>
</dbReference>
<dbReference type="Gene3D" id="3.40.50.1000">
    <property type="entry name" value="HAD superfamily/HAD-like"/>
    <property type="match status" value="1"/>
</dbReference>
<dbReference type="GO" id="GO:0016787">
    <property type="term" value="F:hydrolase activity"/>
    <property type="evidence" value="ECO:0007669"/>
    <property type="project" value="UniProtKB-KW"/>
</dbReference>
<comment type="caution">
    <text evidence="4">The sequence shown here is derived from an EMBL/GenBank/DDBJ whole genome shotgun (WGS) entry which is preliminary data.</text>
</comment>
<evidence type="ECO:0000256" key="1">
    <source>
        <dbReference type="ARBA" id="ARBA00007958"/>
    </source>
</evidence>
<evidence type="ECO:0000313" key="5">
    <source>
        <dbReference type="Proteomes" id="UP001596383"/>
    </source>
</evidence>
<dbReference type="PANTHER" id="PTHR43316:SF3">
    <property type="entry name" value="HALOACID DEHALOGENASE, TYPE II (AFU_ORTHOLOGUE AFUA_2G07750)-RELATED"/>
    <property type="match status" value="1"/>
</dbReference>
<gene>
    <name evidence="4" type="ORF">ACFQE6_16140</name>
</gene>
<keyword evidence="2 4" id="KW-0378">Hydrolase</keyword>
<dbReference type="InterPro" id="IPR023214">
    <property type="entry name" value="HAD_sf"/>
</dbReference>
<reference evidence="4 5" key="1">
    <citation type="journal article" date="2019" name="Int. J. Syst. Evol. Microbiol.">
        <title>The Global Catalogue of Microorganisms (GCM) 10K type strain sequencing project: providing services to taxonomists for standard genome sequencing and annotation.</title>
        <authorList>
            <consortium name="The Broad Institute Genomics Platform"/>
            <consortium name="The Broad Institute Genome Sequencing Center for Infectious Disease"/>
            <person name="Wu L."/>
            <person name="Ma J."/>
        </authorList>
    </citation>
    <scope>NUCLEOTIDE SEQUENCE [LARGE SCALE GENOMIC DNA]</scope>
    <source>
        <strain evidence="4 5">LMG 29247</strain>
    </source>
</reference>
<dbReference type="AlphaFoldDB" id="A0ABD5SNC6"/>
<dbReference type="EMBL" id="JBHSWV010000253">
    <property type="protein sequence ID" value="MFC6766462.1"/>
    <property type="molecule type" value="Genomic_DNA"/>
</dbReference>
<dbReference type="InterPro" id="IPR006439">
    <property type="entry name" value="HAD-SF_hydro_IA"/>
</dbReference>
<dbReference type="InterPro" id="IPR023198">
    <property type="entry name" value="PGP-like_dom2"/>
</dbReference>
<name>A0ABD5SNC6_9EURY</name>
<dbReference type="InterPro" id="IPR036412">
    <property type="entry name" value="HAD-like_sf"/>
</dbReference>
<evidence type="ECO:0000256" key="3">
    <source>
        <dbReference type="SAM" id="MobiDB-lite"/>
    </source>
</evidence>
<dbReference type="Proteomes" id="UP001596383">
    <property type="component" value="Unassembled WGS sequence"/>
</dbReference>
<dbReference type="NCBIfam" id="TIGR01549">
    <property type="entry name" value="HAD-SF-IA-v1"/>
    <property type="match status" value="1"/>
</dbReference>
<protein>
    <submittedName>
        <fullName evidence="4">HAD family hydrolase</fullName>
        <ecNumber evidence="4">3.1.3.-</ecNumber>
    </submittedName>
</protein>
<sequence>MSEDATVNGDATAPADGEWEAVFWDIGGVILALDSVQAAHADFIADVLERREVDATVEEAIDTWRSTVGDYFRERDGTEFRSARDGYHRGVEAIVGEEIPRADWQPRFDEVVRASIEPIPGAVETIERLAERDLHVGVISDVDDAEGREMLERFGVREHFDSITTSEEVGRTKPDPAMFETALEKAGVDPERSLMIGDRYDHDVKGAADMGMHGVAFGADDGPAVSYRIETPTDVLGIVDGNGSHPSGTRAQSGEDTRDE</sequence>